<dbReference type="InterPro" id="IPR029063">
    <property type="entry name" value="SAM-dependent_MTases_sf"/>
</dbReference>
<dbReference type="EMBL" id="AP022581">
    <property type="protein sequence ID" value="BBX96078.1"/>
    <property type="molecule type" value="Genomic_DNA"/>
</dbReference>
<dbReference type="Gene3D" id="3.40.50.150">
    <property type="entry name" value="Vaccinia Virus protein VP39"/>
    <property type="match status" value="1"/>
</dbReference>
<dbReference type="RefSeq" id="WP_085162527.1">
    <property type="nucleotide sequence ID" value="NZ_AP022581.1"/>
</dbReference>
<dbReference type="Pfam" id="PF13489">
    <property type="entry name" value="Methyltransf_23"/>
    <property type="match status" value="1"/>
</dbReference>
<dbReference type="Proteomes" id="UP000466396">
    <property type="component" value="Chromosome"/>
</dbReference>
<sequence length="189" mass="21639">MLRGLATFLRKTDYQRWSDPTSFEASWEPRTARAAELVPNRSRVIEFGAGNRTLEQSLDPSCAYVPSDIVDRGPGTLVCNLNERPLPDLGAGVYDVAVMLGVLEYLRDVPSVLDWLAKQIPVCVVSYVCLESQRYSLRGMRETRGRLRGGWMNNYREHELRSLFQERGYEQLSVESCIGNRLFVFSQRR</sequence>
<proteinExistence type="predicted"/>
<evidence type="ECO:0000313" key="2">
    <source>
        <dbReference type="Proteomes" id="UP000466396"/>
    </source>
</evidence>
<name>A0A1X1XQL7_9MYCO</name>
<dbReference type="KEGG" id="mlj:MLAC_13720"/>
<accession>A0A1X1XQL7</accession>
<dbReference type="STRING" id="169765.AWC15_07595"/>
<dbReference type="OrthoDB" id="9806525at2"/>
<dbReference type="SUPFAM" id="SSF53335">
    <property type="entry name" value="S-adenosyl-L-methionine-dependent methyltransferases"/>
    <property type="match status" value="1"/>
</dbReference>
<keyword evidence="2" id="KW-1185">Reference proteome</keyword>
<gene>
    <name evidence="1" type="ORF">MLAC_13720</name>
</gene>
<reference evidence="1 2" key="1">
    <citation type="journal article" date="2019" name="Emerg. Microbes Infect.">
        <title>Comprehensive subspecies identification of 175 nontuberculous mycobacteria species based on 7547 genomic profiles.</title>
        <authorList>
            <person name="Matsumoto Y."/>
            <person name="Kinjo T."/>
            <person name="Motooka D."/>
            <person name="Nabeya D."/>
            <person name="Jung N."/>
            <person name="Uechi K."/>
            <person name="Horii T."/>
            <person name="Iida T."/>
            <person name="Fujita J."/>
            <person name="Nakamura S."/>
        </authorList>
    </citation>
    <scope>NUCLEOTIDE SEQUENCE [LARGE SCALE GENOMIC DNA]</scope>
    <source>
        <strain evidence="1 2">JCM 15657</strain>
    </source>
</reference>
<evidence type="ECO:0000313" key="1">
    <source>
        <dbReference type="EMBL" id="BBX96078.1"/>
    </source>
</evidence>
<organism evidence="1 2">
    <name type="scientific">Mycobacterium lacus</name>
    <dbReference type="NCBI Taxonomy" id="169765"/>
    <lineage>
        <taxon>Bacteria</taxon>
        <taxon>Bacillati</taxon>
        <taxon>Actinomycetota</taxon>
        <taxon>Actinomycetes</taxon>
        <taxon>Mycobacteriales</taxon>
        <taxon>Mycobacteriaceae</taxon>
        <taxon>Mycobacterium</taxon>
    </lineage>
</organism>
<dbReference type="AlphaFoldDB" id="A0A1X1XQL7"/>
<protein>
    <submittedName>
        <fullName evidence="1">Uncharacterized protein</fullName>
    </submittedName>
</protein>